<name>A0A7I8VAC2_9ANNE</name>
<feature type="chain" id="PRO_5029493881" evidence="10">
    <location>
        <begin position="22"/>
        <end position="1282"/>
    </location>
</feature>
<feature type="disulfide bond" evidence="7">
    <location>
        <begin position="492"/>
        <end position="501"/>
    </location>
</feature>
<evidence type="ECO:0000256" key="3">
    <source>
        <dbReference type="ARBA" id="ARBA00022729"/>
    </source>
</evidence>
<dbReference type="FunFam" id="2.10.25.10:FF:000122">
    <property type="entry name" value="Protein crumbs homolog 2"/>
    <property type="match status" value="1"/>
</dbReference>
<evidence type="ECO:0000256" key="2">
    <source>
        <dbReference type="ARBA" id="ARBA00022659"/>
    </source>
</evidence>
<evidence type="ECO:0000259" key="12">
    <source>
        <dbReference type="PROSITE" id="PS50041"/>
    </source>
</evidence>
<feature type="domain" description="EGF-like" evidence="11">
    <location>
        <begin position="350"/>
        <end position="386"/>
    </location>
</feature>
<dbReference type="GO" id="GO:0003008">
    <property type="term" value="P:system process"/>
    <property type="evidence" value="ECO:0007669"/>
    <property type="project" value="UniProtKB-ARBA"/>
</dbReference>
<dbReference type="Gene3D" id="2.10.25.10">
    <property type="entry name" value="Laminin"/>
    <property type="match status" value="4"/>
</dbReference>
<organism evidence="14 15">
    <name type="scientific">Dimorphilus gyrociliatus</name>
    <dbReference type="NCBI Taxonomy" id="2664684"/>
    <lineage>
        <taxon>Eukaryota</taxon>
        <taxon>Metazoa</taxon>
        <taxon>Spiralia</taxon>
        <taxon>Lophotrochozoa</taxon>
        <taxon>Annelida</taxon>
        <taxon>Polychaeta</taxon>
        <taxon>Polychaeta incertae sedis</taxon>
        <taxon>Dinophilidae</taxon>
        <taxon>Dimorphilus</taxon>
    </lineage>
</organism>
<dbReference type="SMART" id="SM00179">
    <property type="entry name" value="EGF_CA"/>
    <property type="match status" value="4"/>
</dbReference>
<dbReference type="PROSITE" id="PS00022">
    <property type="entry name" value="EGF_1"/>
    <property type="match status" value="4"/>
</dbReference>
<evidence type="ECO:0000256" key="9">
    <source>
        <dbReference type="SAM" id="Phobius"/>
    </source>
</evidence>
<dbReference type="FunFam" id="2.10.25.10:FF:000004">
    <property type="entry name" value="Neurogenic locus notch 1"/>
    <property type="match status" value="2"/>
</dbReference>
<keyword evidence="15" id="KW-1185">Reference proteome</keyword>
<feature type="disulfide bond" evidence="7">
    <location>
        <begin position="397"/>
        <end position="414"/>
    </location>
</feature>
<feature type="domain" description="EGF-like" evidence="11">
    <location>
        <begin position="466"/>
        <end position="502"/>
    </location>
</feature>
<evidence type="ECO:0000256" key="5">
    <source>
        <dbReference type="ARBA" id="ARBA00023157"/>
    </source>
</evidence>
<dbReference type="GO" id="GO:0051240">
    <property type="term" value="P:positive regulation of multicellular organismal process"/>
    <property type="evidence" value="ECO:0007669"/>
    <property type="project" value="UniProtKB-ARBA"/>
</dbReference>
<dbReference type="PROSITE" id="PS50041">
    <property type="entry name" value="C_TYPE_LECTIN_2"/>
    <property type="match status" value="2"/>
</dbReference>
<dbReference type="SUPFAM" id="SSF56436">
    <property type="entry name" value="C-type lectin-like"/>
    <property type="match status" value="2"/>
</dbReference>
<evidence type="ECO:0000256" key="7">
    <source>
        <dbReference type="PROSITE-ProRule" id="PRU00076"/>
    </source>
</evidence>
<evidence type="ECO:0000256" key="6">
    <source>
        <dbReference type="ARBA" id="ARBA00023180"/>
    </source>
</evidence>
<dbReference type="CDD" id="cd00054">
    <property type="entry name" value="EGF_CA"/>
    <property type="match status" value="4"/>
</dbReference>
<gene>
    <name evidence="14" type="ORF">DGYR_LOCUS1347</name>
</gene>
<dbReference type="InterPro" id="IPR018097">
    <property type="entry name" value="EGF_Ca-bd_CS"/>
</dbReference>
<dbReference type="FunFam" id="2.10.25.10:FF:000610">
    <property type="entry name" value="protein HEG homolog 1 isoform X1"/>
    <property type="match status" value="1"/>
</dbReference>
<feature type="transmembrane region" description="Helical" evidence="9">
    <location>
        <begin position="1221"/>
        <end position="1244"/>
    </location>
</feature>
<feature type="disulfide bond" evidence="7">
    <location>
        <begin position="416"/>
        <end position="425"/>
    </location>
</feature>
<feature type="domain" description="C-type lectin" evidence="12">
    <location>
        <begin position="50"/>
        <end position="141"/>
    </location>
</feature>
<dbReference type="InterPro" id="IPR016187">
    <property type="entry name" value="CTDL_fold"/>
</dbReference>
<sequence length="1282" mass="143626">MTAKTGNAVFFLISWFISIKAECPASNWTLLGDKNFTVIPNTEKFLNILDARKVCEDCNADLVVIENEAELNLTLELSRNISNLQNYMYIGLVLNDTGTWNWTQPYSQEYTVWGAGEPKTNGPNKCAMLDSESKTWISTRCCVNKMKIKMVACSKYEVSKNNVAHVNLTEKCTGGCPDNWLKEENTCYGLLPGSEGSFYHARQKCLKEGHDLVAIRSNDQLDFIEELIWENTTSYFVGVANLSRKFEYLRTPFVFNESIFNASWVDQESTDEQCAYIKKYENGKWSFNRTSCCLQKPANYSWAPYNLTVKDLPGFVPVVDSLYVVCERPAYGNVTIDPTNEVITKHCYSAYNECLSNPCQNGAHCENKLTSYKCNCKPGYTGSNCEIAINYCASSPCFNDGTCQNDYTIPGWNCTCKPAFGGTNCSLIIDQCHSDPCHNNATCVDGDNAYTCNCLLGFTGINCEININECVNVTCQNGGTCKDLINDYKCDCLDTYFGDHCETKIACPKAIPVVANATTNITGYDLDDTVTYHCLKGYKFKDMSVNKTITCDSSNKWSGYTESMVCEPHCSAVPLLNNTDPSTDYTRFGTTVNYTCKAGYHFPNNVTTVNTTCLVSGNWSNTAKDLLKCEVVNCPSLPNHLHQNKTNWNITEYNTTVVFWCDIGYTLHDNTTARTIKCQENGKWTADLPPCEPVRCPDLGDIKNGQRNSTQTVYGSYVHYQCHKNAEGKQLRMLDGATYKIIKCDATWEWSDNVTDCELERCYPLPFVANAEPSDLNATWGHSVELTCDKGHSFSSTGIVSKKKTTCKQSGKWRPILPSCEPVLCGTPMTVNNAKPDTTNRLYGTILTYNCEKGHEFGDKLSFKTIECIADKSWNRTTDQYLLQGCVPKKCSPPPTITNGTGPSDSNQRVYNDILNYACDSGFKFIDGETKRALLCDHTGNWNETDLSCRKDRCDPVAFVDNSFPDTKNTSWYTNVTYACNDGHEWPNNKTQHIIYCNNDGKWKHRTPGSLIACTAKNCSAIYKMPNSTVTGNSIVYNSQVNYTCDTGFKFSDNTTEKTQRCDEDANWSPFIGKCEIIHCSPLESIGNATISSNDTHYGIRVNYNCLQGYQFPDKTKSFEVTCTEHGNWTTGPQACEVVYCPPVPLWGDMNLNSTSNEFKSVISYECKDKFAFKDIKTNRLKKRVSICETDKMWHPEIEDCVELESIAADLKGKSYDSPQAVSIGTVAVILLSITIGLIVLLDLNKIWEDLKMMRQNLETLLKKRSNKVSDSSTSLGKNDKP</sequence>
<evidence type="ECO:0000256" key="8">
    <source>
        <dbReference type="PROSITE-ProRule" id="PRU00302"/>
    </source>
</evidence>
<feature type="domain" description="Sushi" evidence="13">
    <location>
        <begin position="632"/>
        <end position="693"/>
    </location>
</feature>
<keyword evidence="2 8" id="KW-0768">Sushi</keyword>
<dbReference type="GO" id="GO:0005509">
    <property type="term" value="F:calcium ion binding"/>
    <property type="evidence" value="ECO:0007669"/>
    <property type="project" value="InterPro"/>
</dbReference>
<evidence type="ECO:0000313" key="15">
    <source>
        <dbReference type="Proteomes" id="UP000549394"/>
    </source>
</evidence>
<feature type="domain" description="EGF-like" evidence="11">
    <location>
        <begin position="388"/>
        <end position="426"/>
    </location>
</feature>
<dbReference type="SUPFAM" id="SSF57535">
    <property type="entry name" value="Complement control module/SCR domain"/>
    <property type="match status" value="10"/>
</dbReference>
<dbReference type="PROSITE" id="PS01187">
    <property type="entry name" value="EGF_CA"/>
    <property type="match status" value="1"/>
</dbReference>
<proteinExistence type="predicted"/>
<dbReference type="InterPro" id="IPR000742">
    <property type="entry name" value="EGF"/>
</dbReference>
<dbReference type="SMART" id="SM00181">
    <property type="entry name" value="EGF"/>
    <property type="match status" value="4"/>
</dbReference>
<dbReference type="SMART" id="SM00032">
    <property type="entry name" value="CCP"/>
    <property type="match status" value="11"/>
</dbReference>
<accession>A0A7I8VAC2</accession>
<feature type="signal peptide" evidence="10">
    <location>
        <begin position="1"/>
        <end position="21"/>
    </location>
</feature>
<feature type="domain" description="EGF-like" evidence="11">
    <location>
        <begin position="428"/>
        <end position="464"/>
    </location>
</feature>
<dbReference type="PROSITE" id="PS01186">
    <property type="entry name" value="EGF_2"/>
    <property type="match status" value="2"/>
</dbReference>
<dbReference type="InterPro" id="IPR001881">
    <property type="entry name" value="EGF-like_Ca-bd_dom"/>
</dbReference>
<evidence type="ECO:0000313" key="14">
    <source>
        <dbReference type="EMBL" id="CAD5112150.1"/>
    </source>
</evidence>
<dbReference type="PANTHER" id="PTHR19325">
    <property type="entry name" value="COMPLEMENT COMPONENT-RELATED SUSHI DOMAIN-CONTAINING"/>
    <property type="match status" value="1"/>
</dbReference>
<keyword evidence="5 7" id="KW-1015">Disulfide bond</keyword>
<dbReference type="Proteomes" id="UP000549394">
    <property type="component" value="Unassembled WGS sequence"/>
</dbReference>
<feature type="disulfide bond" evidence="8">
    <location>
        <begin position="825"/>
        <end position="868"/>
    </location>
</feature>
<dbReference type="InterPro" id="IPR035976">
    <property type="entry name" value="Sushi/SCR/CCP_sf"/>
</dbReference>
<comment type="caution">
    <text evidence="7">Lacks conserved residue(s) required for the propagation of feature annotation.</text>
</comment>
<dbReference type="OrthoDB" id="6160142at2759"/>
<dbReference type="InterPro" id="IPR000436">
    <property type="entry name" value="Sushi_SCR_CCP_dom"/>
</dbReference>
<dbReference type="Pfam" id="PF00008">
    <property type="entry name" value="EGF"/>
    <property type="match status" value="2"/>
</dbReference>
<feature type="disulfide bond" evidence="8">
    <location>
        <begin position="1080"/>
        <end position="1123"/>
    </location>
</feature>
<evidence type="ECO:0000259" key="11">
    <source>
        <dbReference type="PROSITE" id="PS50026"/>
    </source>
</evidence>
<keyword evidence="9" id="KW-0812">Transmembrane</keyword>
<feature type="disulfide bond" evidence="7">
    <location>
        <begin position="454"/>
        <end position="463"/>
    </location>
</feature>
<dbReference type="PROSITE" id="PS50923">
    <property type="entry name" value="SUSHI"/>
    <property type="match status" value="8"/>
</dbReference>
<keyword evidence="9" id="KW-0472">Membrane</keyword>
<dbReference type="Gene3D" id="2.10.70.10">
    <property type="entry name" value="Complement Module, domain 1"/>
    <property type="match status" value="10"/>
</dbReference>
<keyword evidence="9" id="KW-1133">Transmembrane helix</keyword>
<dbReference type="InterPro" id="IPR001304">
    <property type="entry name" value="C-type_lectin-like"/>
</dbReference>
<feature type="domain" description="Sushi" evidence="13">
    <location>
        <begin position="1078"/>
        <end position="1138"/>
    </location>
</feature>
<feature type="disulfide bond" evidence="7">
    <location>
        <begin position="376"/>
        <end position="385"/>
    </location>
</feature>
<dbReference type="InterPro" id="IPR000152">
    <property type="entry name" value="EGF-type_Asp/Asn_hydroxyl_site"/>
</dbReference>
<comment type="caution">
    <text evidence="14">The sequence shown here is derived from an EMBL/GenBank/DDBJ whole genome shotgun (WGS) entry which is preliminary data.</text>
</comment>
<dbReference type="PROSITE" id="PS50026">
    <property type="entry name" value="EGF_3"/>
    <property type="match status" value="4"/>
</dbReference>
<dbReference type="InterPro" id="IPR050350">
    <property type="entry name" value="Compl-Cell_Adhes-Reg"/>
</dbReference>
<dbReference type="SMART" id="SM00034">
    <property type="entry name" value="CLECT"/>
    <property type="match status" value="2"/>
</dbReference>
<keyword evidence="6" id="KW-0325">Glycoprotein</keyword>
<dbReference type="Pfam" id="PF00059">
    <property type="entry name" value="Lectin_C"/>
    <property type="match status" value="2"/>
</dbReference>
<dbReference type="CDD" id="cd00037">
    <property type="entry name" value="CLECT"/>
    <property type="match status" value="1"/>
</dbReference>
<feature type="domain" description="Sushi" evidence="13">
    <location>
        <begin position="1012"/>
        <end position="1077"/>
    </location>
</feature>
<dbReference type="PROSITE" id="PS00010">
    <property type="entry name" value="ASX_HYDROXYL"/>
    <property type="match status" value="3"/>
</dbReference>
<feature type="domain" description="Sushi" evidence="13">
    <location>
        <begin position="576"/>
        <end position="631"/>
    </location>
</feature>
<dbReference type="Gene3D" id="3.10.100.10">
    <property type="entry name" value="Mannose-Binding Protein A, subunit A"/>
    <property type="match status" value="2"/>
</dbReference>
<dbReference type="Pfam" id="PF00084">
    <property type="entry name" value="Sushi"/>
    <property type="match status" value="9"/>
</dbReference>
<keyword evidence="1 7" id="KW-0245">EGF-like domain</keyword>
<feature type="domain" description="Sushi" evidence="13">
    <location>
        <begin position="505"/>
        <end position="568"/>
    </location>
</feature>
<dbReference type="SUPFAM" id="SSF57196">
    <property type="entry name" value="EGF/Laminin"/>
    <property type="match status" value="4"/>
</dbReference>
<evidence type="ECO:0000256" key="4">
    <source>
        <dbReference type="ARBA" id="ARBA00022737"/>
    </source>
</evidence>
<dbReference type="EMBL" id="CAJFCJ010000002">
    <property type="protein sequence ID" value="CAD5112150.1"/>
    <property type="molecule type" value="Genomic_DNA"/>
</dbReference>
<keyword evidence="3 10" id="KW-0732">Signal</keyword>
<feature type="domain" description="Sushi" evidence="13">
    <location>
        <begin position="889"/>
        <end position="951"/>
    </location>
</feature>
<protein>
    <submittedName>
        <fullName evidence="14">DgyrCDS1389</fullName>
    </submittedName>
</protein>
<feature type="domain" description="Sushi" evidence="13">
    <location>
        <begin position="755"/>
        <end position="822"/>
    </location>
</feature>
<dbReference type="InterPro" id="IPR013032">
    <property type="entry name" value="EGF-like_CS"/>
</dbReference>
<feature type="domain" description="Sushi" evidence="13">
    <location>
        <begin position="823"/>
        <end position="888"/>
    </location>
</feature>
<reference evidence="14 15" key="1">
    <citation type="submission" date="2020-08" db="EMBL/GenBank/DDBJ databases">
        <authorList>
            <person name="Hejnol A."/>
        </authorList>
    </citation>
    <scope>NUCLEOTIDE SEQUENCE [LARGE SCALE GENOMIC DNA]</scope>
</reference>
<dbReference type="Pfam" id="PF12661">
    <property type="entry name" value="hEGF"/>
    <property type="match status" value="1"/>
</dbReference>
<dbReference type="CDD" id="cd00033">
    <property type="entry name" value="CCP"/>
    <property type="match status" value="7"/>
</dbReference>
<dbReference type="PANTHER" id="PTHR19325:SF575">
    <property type="entry name" value="LOCOMOTION-RELATED PROTEIN HIKARU GENKI"/>
    <property type="match status" value="1"/>
</dbReference>
<keyword evidence="4" id="KW-0677">Repeat</keyword>
<evidence type="ECO:0000259" key="13">
    <source>
        <dbReference type="PROSITE" id="PS50923"/>
    </source>
</evidence>
<evidence type="ECO:0000256" key="10">
    <source>
        <dbReference type="SAM" id="SignalP"/>
    </source>
</evidence>
<dbReference type="InterPro" id="IPR016186">
    <property type="entry name" value="C-type_lectin-like/link_sf"/>
</dbReference>
<feature type="domain" description="C-type lectin" evidence="12">
    <location>
        <begin position="183"/>
        <end position="286"/>
    </location>
</feature>
<evidence type="ECO:0000256" key="1">
    <source>
        <dbReference type="ARBA" id="ARBA00022536"/>
    </source>
</evidence>